<organism evidence="2 3">
    <name type="scientific">Actinoplanes xinjiangensis</name>
    <dbReference type="NCBI Taxonomy" id="512350"/>
    <lineage>
        <taxon>Bacteria</taxon>
        <taxon>Bacillati</taxon>
        <taxon>Actinomycetota</taxon>
        <taxon>Actinomycetes</taxon>
        <taxon>Micromonosporales</taxon>
        <taxon>Micromonosporaceae</taxon>
        <taxon>Actinoplanes</taxon>
    </lineage>
</organism>
<dbReference type="RefSeq" id="WP_146246142.1">
    <property type="nucleotide sequence ID" value="NZ_BONA01000021.1"/>
</dbReference>
<proteinExistence type="predicted"/>
<dbReference type="Proteomes" id="UP000245697">
    <property type="component" value="Unassembled WGS sequence"/>
</dbReference>
<reference evidence="2 3" key="1">
    <citation type="submission" date="2018-05" db="EMBL/GenBank/DDBJ databases">
        <title>Genomic Encyclopedia of Archaeal and Bacterial Type Strains, Phase II (KMG-II): from individual species to whole genera.</title>
        <authorList>
            <person name="Goeker M."/>
        </authorList>
    </citation>
    <scope>NUCLEOTIDE SEQUENCE [LARGE SCALE GENOMIC DNA]</scope>
    <source>
        <strain evidence="2 3">DSM 45184</strain>
    </source>
</reference>
<gene>
    <name evidence="2" type="ORF">BC793_10177</name>
</gene>
<feature type="transmembrane region" description="Helical" evidence="1">
    <location>
        <begin position="23"/>
        <end position="44"/>
    </location>
</feature>
<evidence type="ECO:0000313" key="2">
    <source>
        <dbReference type="EMBL" id="PWK52068.1"/>
    </source>
</evidence>
<dbReference type="OrthoDB" id="3298834at2"/>
<protein>
    <submittedName>
        <fullName evidence="2">Uncharacterized protein</fullName>
    </submittedName>
</protein>
<evidence type="ECO:0000256" key="1">
    <source>
        <dbReference type="SAM" id="Phobius"/>
    </source>
</evidence>
<dbReference type="EMBL" id="QGGR01000001">
    <property type="protein sequence ID" value="PWK52068.1"/>
    <property type="molecule type" value="Genomic_DNA"/>
</dbReference>
<keyword evidence="1" id="KW-0812">Transmembrane</keyword>
<comment type="caution">
    <text evidence="2">The sequence shown here is derived from an EMBL/GenBank/DDBJ whole genome shotgun (WGS) entry which is preliminary data.</text>
</comment>
<evidence type="ECO:0000313" key="3">
    <source>
        <dbReference type="Proteomes" id="UP000245697"/>
    </source>
</evidence>
<keyword evidence="1" id="KW-1133">Transmembrane helix</keyword>
<feature type="transmembrane region" description="Helical" evidence="1">
    <location>
        <begin position="99"/>
        <end position="122"/>
    </location>
</feature>
<name>A0A316FTL6_9ACTN</name>
<accession>A0A316FTL6</accession>
<keyword evidence="3" id="KW-1185">Reference proteome</keyword>
<feature type="transmembrane region" description="Helical" evidence="1">
    <location>
        <begin position="64"/>
        <end position="87"/>
    </location>
</feature>
<dbReference type="AlphaFoldDB" id="A0A316FTL6"/>
<keyword evidence="1" id="KW-0472">Membrane</keyword>
<sequence length="125" mass="13222">MDVKSALPENHDAPPGFPRQRTVLVAAGWHVVVLAAFLVNAYLIPWDTTACDDESGFCVTYGDLMHILLFVSVPFLVVSFLVSRLVAVALSRRFTSAAAAGSLSALAGLLAATLIAVILVAVGRR</sequence>